<dbReference type="Proteomes" id="UP000223606">
    <property type="component" value="Chromosome 1"/>
</dbReference>
<dbReference type="InterPro" id="IPR004360">
    <property type="entry name" value="Glyas_Fos-R_dOase_dom"/>
</dbReference>
<dbReference type="AlphaFoldDB" id="A0A2C9D2K3"/>
<dbReference type="CDD" id="cd08349">
    <property type="entry name" value="BLMA_like"/>
    <property type="match status" value="1"/>
</dbReference>
<keyword evidence="6" id="KW-1185">Reference proteome</keyword>
<reference evidence="6" key="1">
    <citation type="submission" date="2017-09" db="EMBL/GenBank/DDBJ databases">
        <title>Genome sequence of Nannocystis excedens DSM 71.</title>
        <authorList>
            <person name="Blom J."/>
        </authorList>
    </citation>
    <scope>NUCLEOTIDE SEQUENCE [LARGE SCALE GENOMIC DNA]</scope>
    <source>
        <strain evidence="6">type strain: E19</strain>
    </source>
</reference>
<keyword evidence="3" id="KW-0046">Antibiotic resistance</keyword>
<sequence length="138" mass="16072">MRMHQITPFVPCTTLEAQVAFYHDILGFSVGYRADHYAYLHRDDVAIRLIEVDADVDLKRPERETSFYIDVDDIDTLYESLKPQLATLPEGRVRAPFDQDYGQREFHVADEDCTLIFFGEPLRQRVFAHADLALTSYR</sequence>
<dbReference type="InterPro" id="IPR000335">
    <property type="entry name" value="Bleomycin-R"/>
</dbReference>
<feature type="domain" description="VOC" evidence="4">
    <location>
        <begin position="2"/>
        <end position="121"/>
    </location>
</feature>
<organism evidence="5 6">
    <name type="scientific">Hartmannibacter diazotrophicus</name>
    <dbReference type="NCBI Taxonomy" id="1482074"/>
    <lineage>
        <taxon>Bacteria</taxon>
        <taxon>Pseudomonadati</taxon>
        <taxon>Pseudomonadota</taxon>
        <taxon>Alphaproteobacteria</taxon>
        <taxon>Hyphomicrobiales</taxon>
        <taxon>Pleomorphomonadaceae</taxon>
        <taxon>Hartmannibacter</taxon>
    </lineage>
</organism>
<evidence type="ECO:0000256" key="2">
    <source>
        <dbReference type="ARBA" id="ARBA00021572"/>
    </source>
</evidence>
<gene>
    <name evidence="5" type="primary">ble</name>
    <name evidence="5" type="ORF">HDIA_0955</name>
</gene>
<proteinExistence type="inferred from homology"/>
<dbReference type="Gene3D" id="3.10.180.10">
    <property type="entry name" value="2,3-Dihydroxybiphenyl 1,2-Dioxygenase, domain 1"/>
    <property type="match status" value="1"/>
</dbReference>
<protein>
    <recommendedName>
        <fullName evidence="2">Bleomycin resistance protein</fullName>
    </recommendedName>
</protein>
<comment type="similarity">
    <text evidence="1">Belongs to the bleomycin resistance protein family.</text>
</comment>
<dbReference type="PROSITE" id="PS51819">
    <property type="entry name" value="VOC"/>
    <property type="match status" value="1"/>
</dbReference>
<evidence type="ECO:0000256" key="3">
    <source>
        <dbReference type="ARBA" id="ARBA00023251"/>
    </source>
</evidence>
<dbReference type="InterPro" id="IPR029068">
    <property type="entry name" value="Glyas_Bleomycin-R_OHBP_Dase"/>
</dbReference>
<evidence type="ECO:0000313" key="6">
    <source>
        <dbReference type="Proteomes" id="UP000223606"/>
    </source>
</evidence>
<accession>A0A2C9D2K3</accession>
<dbReference type="KEGG" id="hdi:HDIA_0955"/>
<evidence type="ECO:0000256" key="1">
    <source>
        <dbReference type="ARBA" id="ARBA00011051"/>
    </source>
</evidence>
<evidence type="ECO:0000313" key="5">
    <source>
        <dbReference type="EMBL" id="SON54496.1"/>
    </source>
</evidence>
<dbReference type="InterPro" id="IPR037523">
    <property type="entry name" value="VOC_core"/>
</dbReference>
<dbReference type="Pfam" id="PF00903">
    <property type="entry name" value="Glyoxalase"/>
    <property type="match status" value="1"/>
</dbReference>
<evidence type="ECO:0000259" key="4">
    <source>
        <dbReference type="PROSITE" id="PS51819"/>
    </source>
</evidence>
<dbReference type="SUPFAM" id="SSF54593">
    <property type="entry name" value="Glyoxalase/Bleomycin resistance protein/Dihydroxybiphenyl dioxygenase"/>
    <property type="match status" value="1"/>
</dbReference>
<dbReference type="RefSeq" id="WP_197708100.1">
    <property type="nucleotide sequence ID" value="NZ_LT960614.1"/>
</dbReference>
<dbReference type="EMBL" id="LT960614">
    <property type="protein sequence ID" value="SON54496.1"/>
    <property type="molecule type" value="Genomic_DNA"/>
</dbReference>
<dbReference type="GO" id="GO:0046677">
    <property type="term" value="P:response to antibiotic"/>
    <property type="evidence" value="ECO:0007669"/>
    <property type="project" value="UniProtKB-KW"/>
</dbReference>
<name>A0A2C9D2K3_9HYPH</name>